<organism evidence="2 3">
    <name type="scientific">Drosophila simulans</name>
    <name type="common">Fruit fly</name>
    <dbReference type="NCBI Taxonomy" id="7240"/>
    <lineage>
        <taxon>Eukaryota</taxon>
        <taxon>Metazoa</taxon>
        <taxon>Ecdysozoa</taxon>
        <taxon>Arthropoda</taxon>
        <taxon>Hexapoda</taxon>
        <taxon>Insecta</taxon>
        <taxon>Pterygota</taxon>
        <taxon>Neoptera</taxon>
        <taxon>Endopterygota</taxon>
        <taxon>Diptera</taxon>
        <taxon>Brachycera</taxon>
        <taxon>Muscomorpha</taxon>
        <taxon>Ephydroidea</taxon>
        <taxon>Drosophilidae</taxon>
        <taxon>Drosophila</taxon>
        <taxon>Sophophora</taxon>
    </lineage>
</organism>
<sequence length="542" mass="60941">MVQCVKRVPLTHLRGCGPGGVDDLLEGVANLPDTPALDAELNKEGSTRKLWRNRTANRPCTGRPSKASRLLPRHLITDAQLLFEPTLKIIKSSLRPMNWEYREVKQEVDSDGGQEIGFCPAVRQPDSSEMNAEMVQALITNVVNAALTAQEQRWRTEIESVRNQVSSLTVQAPQVEVYERVTPDPSIKCDVKLDIVKSLPTFSGSHDEYVSWRQAASDACEVFKRYKGSEAHYEAVVIIKNKICGNARALLTSHNTVLNFDAILARLDCTYADKTSLRVLRQNLEMVQQRDADLMAYYDEVERKLTLVTNKIVMSHSADTATILNKEVRDDALHAFIAGLKRPLKALVLPAQPKDLTTALALAREAENSIEKSAFAASYAKAIEDKALVHDGYRRINKFQGKQWKGEDKNPHFIPKQFQSKPQEDSPWQKRGDPEIVDHNKVQPMEIDPSTAKSRQEKNWGKPQSNSNNKRRNSSQRYSGQRRQRVNNITQSHEQEESGYSVTADAEVASIEEGNDSDELKDLLHFLGNAPHCTGHRTTVGW</sequence>
<evidence type="ECO:0000256" key="1">
    <source>
        <dbReference type="SAM" id="MobiDB-lite"/>
    </source>
</evidence>
<dbReference type="AlphaFoldDB" id="B4NSR6"/>
<dbReference type="OMA" id="RSSNDSW"/>
<name>B4NSR6_DROSI</name>
<protein>
    <submittedName>
        <fullName evidence="2">GD17686</fullName>
    </submittedName>
</protein>
<evidence type="ECO:0000313" key="3">
    <source>
        <dbReference type="Proteomes" id="UP000000304"/>
    </source>
</evidence>
<accession>B4NSR6</accession>
<gene>
    <name evidence="2" type="primary">Dsim\GD17686</name>
    <name evidence="2" type="ORF">Dsim_GD17686</name>
</gene>
<feature type="compositionally biased region" description="Basic and acidic residues" evidence="1">
    <location>
        <begin position="422"/>
        <end position="441"/>
    </location>
</feature>
<proteinExistence type="predicted"/>
<dbReference type="PhylomeDB" id="B4NSR6"/>
<reference evidence="2 3" key="1">
    <citation type="journal article" date="2007" name="Nature">
        <title>Evolution of genes and genomes on the Drosophila phylogeny.</title>
        <authorList>
            <consortium name="Drosophila 12 Genomes Consortium"/>
            <person name="Clark A.G."/>
            <person name="Eisen M.B."/>
            <person name="Smith D.R."/>
            <person name="Bergman C.M."/>
            <person name="Oliver B."/>
            <person name="Markow T.A."/>
            <person name="Kaufman T.C."/>
            <person name="Kellis M."/>
            <person name="Gelbart W."/>
            <person name="Iyer V.N."/>
            <person name="Pollard D.A."/>
            <person name="Sackton T.B."/>
            <person name="Larracuente A.M."/>
            <person name="Singh N.D."/>
            <person name="Abad J.P."/>
            <person name="Abt D.N."/>
            <person name="Adryan B."/>
            <person name="Aguade M."/>
            <person name="Akashi H."/>
            <person name="Anderson W.W."/>
            <person name="Aquadro C.F."/>
            <person name="Ardell D.H."/>
            <person name="Arguello R."/>
            <person name="Artieri C.G."/>
            <person name="Barbash D.A."/>
            <person name="Barker D."/>
            <person name="Barsanti P."/>
            <person name="Batterham P."/>
            <person name="Batzoglou S."/>
            <person name="Begun D."/>
            <person name="Bhutkar A."/>
            <person name="Blanco E."/>
            <person name="Bosak S.A."/>
            <person name="Bradley R.K."/>
            <person name="Brand A.D."/>
            <person name="Brent M.R."/>
            <person name="Brooks A.N."/>
            <person name="Brown R.H."/>
            <person name="Butlin R.K."/>
            <person name="Caggese C."/>
            <person name="Calvi B.R."/>
            <person name="Bernardo de Carvalho A."/>
            <person name="Caspi A."/>
            <person name="Castrezana S."/>
            <person name="Celniker S.E."/>
            <person name="Chang J.L."/>
            <person name="Chapple C."/>
            <person name="Chatterji S."/>
            <person name="Chinwalla A."/>
            <person name="Civetta A."/>
            <person name="Clifton S.W."/>
            <person name="Comeron J.M."/>
            <person name="Costello J.C."/>
            <person name="Coyne J.A."/>
            <person name="Daub J."/>
            <person name="David R.G."/>
            <person name="Delcher A.L."/>
            <person name="Delehaunty K."/>
            <person name="Do C.B."/>
            <person name="Ebling H."/>
            <person name="Edwards K."/>
            <person name="Eickbush T."/>
            <person name="Evans J.D."/>
            <person name="Filipski A."/>
            <person name="Findeiss S."/>
            <person name="Freyhult E."/>
            <person name="Fulton L."/>
            <person name="Fulton R."/>
            <person name="Garcia A.C."/>
            <person name="Gardiner A."/>
            <person name="Garfield D.A."/>
            <person name="Garvin B.E."/>
            <person name="Gibson G."/>
            <person name="Gilbert D."/>
            <person name="Gnerre S."/>
            <person name="Godfrey J."/>
            <person name="Good R."/>
            <person name="Gotea V."/>
            <person name="Gravely B."/>
            <person name="Greenberg A.J."/>
            <person name="Griffiths-Jones S."/>
            <person name="Gross S."/>
            <person name="Guigo R."/>
            <person name="Gustafson E.A."/>
            <person name="Haerty W."/>
            <person name="Hahn M.W."/>
            <person name="Halligan D.L."/>
            <person name="Halpern A.L."/>
            <person name="Halter G.M."/>
            <person name="Han M.V."/>
            <person name="Heger A."/>
            <person name="Hillier L."/>
            <person name="Hinrichs A.S."/>
            <person name="Holmes I."/>
            <person name="Hoskins R.A."/>
            <person name="Hubisz M.J."/>
            <person name="Hultmark D."/>
            <person name="Huntley M.A."/>
            <person name="Jaffe D.B."/>
            <person name="Jagadeeshan S."/>
            <person name="Jeck W.R."/>
            <person name="Johnson J."/>
            <person name="Jones C.D."/>
            <person name="Jordan W.C."/>
            <person name="Karpen G.H."/>
            <person name="Kataoka E."/>
            <person name="Keightley P.D."/>
            <person name="Kheradpour P."/>
            <person name="Kirkness E.F."/>
            <person name="Koerich L.B."/>
            <person name="Kristiansen K."/>
            <person name="Kudrna D."/>
            <person name="Kulathinal R.J."/>
            <person name="Kumar S."/>
            <person name="Kwok R."/>
            <person name="Lander E."/>
            <person name="Langley C.H."/>
            <person name="Lapoint R."/>
            <person name="Lazzaro B.P."/>
            <person name="Lee S.J."/>
            <person name="Levesque L."/>
            <person name="Li R."/>
            <person name="Lin C.F."/>
            <person name="Lin M.F."/>
            <person name="Lindblad-Toh K."/>
            <person name="Llopart A."/>
            <person name="Long M."/>
            <person name="Low L."/>
            <person name="Lozovsky E."/>
            <person name="Lu J."/>
            <person name="Luo M."/>
            <person name="Machado C.A."/>
            <person name="Makalowski W."/>
            <person name="Marzo M."/>
            <person name="Matsuda M."/>
            <person name="Matzkin L."/>
            <person name="McAllister B."/>
            <person name="McBride C.S."/>
            <person name="McKernan B."/>
            <person name="McKernan K."/>
            <person name="Mendez-Lago M."/>
            <person name="Minx P."/>
            <person name="Mollenhauer M.U."/>
            <person name="Montooth K."/>
            <person name="Mount S.M."/>
            <person name="Mu X."/>
            <person name="Myers E."/>
            <person name="Negre B."/>
            <person name="Newfeld S."/>
            <person name="Nielsen R."/>
            <person name="Noor M.A."/>
            <person name="O'Grady P."/>
            <person name="Pachter L."/>
            <person name="Papaceit M."/>
            <person name="Parisi M.J."/>
            <person name="Parisi M."/>
            <person name="Parts L."/>
            <person name="Pedersen J.S."/>
            <person name="Pesole G."/>
            <person name="Phillippy A.M."/>
            <person name="Ponting C.P."/>
            <person name="Pop M."/>
            <person name="Porcelli D."/>
            <person name="Powell J.R."/>
            <person name="Prohaska S."/>
            <person name="Pruitt K."/>
            <person name="Puig M."/>
            <person name="Quesneville H."/>
            <person name="Ram K.R."/>
            <person name="Rand D."/>
            <person name="Rasmussen M.D."/>
            <person name="Reed L.K."/>
            <person name="Reenan R."/>
            <person name="Reily A."/>
            <person name="Remington K.A."/>
            <person name="Rieger T.T."/>
            <person name="Ritchie M.G."/>
            <person name="Robin C."/>
            <person name="Rogers Y.H."/>
            <person name="Rohde C."/>
            <person name="Rozas J."/>
            <person name="Rubenfield M.J."/>
            <person name="Ruiz A."/>
            <person name="Russo S."/>
            <person name="Salzberg S.L."/>
            <person name="Sanchez-Gracia A."/>
            <person name="Saranga D.J."/>
            <person name="Sato H."/>
            <person name="Schaeffer S.W."/>
            <person name="Schatz M.C."/>
            <person name="Schlenke T."/>
            <person name="Schwartz R."/>
            <person name="Segarra C."/>
            <person name="Singh R.S."/>
            <person name="Sirot L."/>
            <person name="Sirota M."/>
            <person name="Sisneros N.B."/>
            <person name="Smith C.D."/>
            <person name="Smith T.F."/>
            <person name="Spieth J."/>
            <person name="Stage D.E."/>
            <person name="Stark A."/>
            <person name="Stephan W."/>
            <person name="Strausberg R.L."/>
            <person name="Strempel S."/>
            <person name="Sturgill D."/>
            <person name="Sutton G."/>
            <person name="Sutton G.G."/>
            <person name="Tao W."/>
            <person name="Teichmann S."/>
            <person name="Tobari Y.N."/>
            <person name="Tomimura Y."/>
            <person name="Tsolas J.M."/>
            <person name="Valente V.L."/>
            <person name="Venter E."/>
            <person name="Venter J.C."/>
            <person name="Vicario S."/>
            <person name="Vieira F.G."/>
            <person name="Vilella A.J."/>
            <person name="Villasante A."/>
            <person name="Walenz B."/>
            <person name="Wang J."/>
            <person name="Wasserman M."/>
            <person name="Watts T."/>
            <person name="Wilson D."/>
            <person name="Wilson R.K."/>
            <person name="Wing R.A."/>
            <person name="Wolfner M.F."/>
            <person name="Wong A."/>
            <person name="Wong G.K."/>
            <person name="Wu C.I."/>
            <person name="Wu G."/>
            <person name="Yamamoto D."/>
            <person name="Yang H.P."/>
            <person name="Yang S.P."/>
            <person name="Yorke J.A."/>
            <person name="Yoshida K."/>
            <person name="Zdobnov E."/>
            <person name="Zhang P."/>
            <person name="Zhang Y."/>
            <person name="Zimin A.V."/>
            <person name="Baldwin J."/>
            <person name="Abdouelleil A."/>
            <person name="Abdulkadir J."/>
            <person name="Abebe A."/>
            <person name="Abera B."/>
            <person name="Abreu J."/>
            <person name="Acer S.C."/>
            <person name="Aftuck L."/>
            <person name="Alexander A."/>
            <person name="An P."/>
            <person name="Anderson E."/>
            <person name="Anderson S."/>
            <person name="Arachi H."/>
            <person name="Azer M."/>
            <person name="Bachantsang P."/>
            <person name="Barry A."/>
            <person name="Bayul T."/>
            <person name="Berlin A."/>
            <person name="Bessette D."/>
            <person name="Bloom T."/>
            <person name="Blye J."/>
            <person name="Boguslavskiy L."/>
            <person name="Bonnet C."/>
            <person name="Boukhgalter B."/>
            <person name="Bourzgui I."/>
            <person name="Brown A."/>
            <person name="Cahill P."/>
            <person name="Channer S."/>
            <person name="Cheshatsang Y."/>
            <person name="Chuda L."/>
            <person name="Citroen M."/>
            <person name="Collymore A."/>
            <person name="Cooke P."/>
            <person name="Costello M."/>
            <person name="D'Aco K."/>
            <person name="Daza R."/>
            <person name="De Haan G."/>
            <person name="DeGray S."/>
            <person name="DeMaso C."/>
            <person name="Dhargay N."/>
            <person name="Dooley K."/>
            <person name="Dooley E."/>
            <person name="Doricent M."/>
            <person name="Dorje P."/>
            <person name="Dorjee K."/>
            <person name="Dupes A."/>
            <person name="Elong R."/>
            <person name="Falk J."/>
            <person name="Farina A."/>
            <person name="Faro S."/>
            <person name="Ferguson D."/>
            <person name="Fisher S."/>
            <person name="Foley C.D."/>
            <person name="Franke A."/>
            <person name="Friedrich D."/>
            <person name="Gadbois L."/>
            <person name="Gearin G."/>
            <person name="Gearin C.R."/>
            <person name="Giannoukos G."/>
            <person name="Goode T."/>
            <person name="Graham J."/>
            <person name="Grandbois E."/>
            <person name="Grewal S."/>
            <person name="Gyaltsen K."/>
            <person name="Hafez N."/>
            <person name="Hagos B."/>
            <person name="Hall J."/>
            <person name="Henson C."/>
            <person name="Hollinger A."/>
            <person name="Honan T."/>
            <person name="Huard M.D."/>
            <person name="Hughes L."/>
            <person name="Hurhula B."/>
            <person name="Husby M.E."/>
            <person name="Kamat A."/>
            <person name="Kanga B."/>
            <person name="Kashin S."/>
            <person name="Khazanovich D."/>
            <person name="Kisner P."/>
            <person name="Lance K."/>
            <person name="Lara M."/>
            <person name="Lee W."/>
            <person name="Lennon N."/>
            <person name="Letendre F."/>
            <person name="LeVine R."/>
            <person name="Lipovsky A."/>
            <person name="Liu X."/>
            <person name="Liu J."/>
            <person name="Liu S."/>
            <person name="Lokyitsang T."/>
            <person name="Lokyitsang Y."/>
            <person name="Lubonja R."/>
            <person name="Lui A."/>
            <person name="MacDonald P."/>
            <person name="Magnisalis V."/>
            <person name="Maru K."/>
            <person name="Matthews C."/>
            <person name="McCusker W."/>
            <person name="McDonough S."/>
            <person name="Mehta T."/>
            <person name="Meldrim J."/>
            <person name="Meneus L."/>
            <person name="Mihai O."/>
            <person name="Mihalev A."/>
            <person name="Mihova T."/>
            <person name="Mittelman R."/>
            <person name="Mlenga V."/>
            <person name="Montmayeur A."/>
            <person name="Mulrain L."/>
            <person name="Navidi A."/>
            <person name="Naylor J."/>
            <person name="Negash T."/>
            <person name="Nguyen T."/>
            <person name="Nguyen N."/>
            <person name="Nicol R."/>
            <person name="Norbu C."/>
            <person name="Norbu N."/>
            <person name="Novod N."/>
            <person name="O'Neill B."/>
            <person name="Osman S."/>
            <person name="Markiewicz E."/>
            <person name="Oyono O.L."/>
            <person name="Patti C."/>
            <person name="Phunkhang P."/>
            <person name="Pierre F."/>
            <person name="Priest M."/>
            <person name="Raghuraman S."/>
            <person name="Rege F."/>
            <person name="Reyes R."/>
            <person name="Rise C."/>
            <person name="Rogov P."/>
            <person name="Ross K."/>
            <person name="Ryan E."/>
            <person name="Settipalli S."/>
            <person name="Shea T."/>
            <person name="Sherpa N."/>
            <person name="Shi L."/>
            <person name="Shih D."/>
            <person name="Sparrow T."/>
            <person name="Spaulding J."/>
            <person name="Stalker J."/>
            <person name="Stange-Thomann N."/>
            <person name="Stavropoulos S."/>
            <person name="Stone C."/>
            <person name="Strader C."/>
            <person name="Tesfaye S."/>
            <person name="Thomson T."/>
            <person name="Thoulutsang Y."/>
            <person name="Thoulutsang D."/>
            <person name="Topham K."/>
            <person name="Topping I."/>
            <person name="Tsamla T."/>
            <person name="Vassiliev H."/>
            <person name="Vo A."/>
            <person name="Wangchuk T."/>
            <person name="Wangdi T."/>
            <person name="Weiand M."/>
            <person name="Wilkinson J."/>
            <person name="Wilson A."/>
            <person name="Yadav S."/>
            <person name="Young G."/>
            <person name="Yu Q."/>
            <person name="Zembek L."/>
            <person name="Zhong D."/>
            <person name="Zimmer A."/>
            <person name="Zwirko Z."/>
            <person name="Jaffe D.B."/>
            <person name="Alvarez P."/>
            <person name="Brockman W."/>
            <person name="Butler J."/>
            <person name="Chin C."/>
            <person name="Gnerre S."/>
            <person name="Grabherr M."/>
            <person name="Kleber M."/>
            <person name="Mauceli E."/>
            <person name="MacCallum I."/>
        </authorList>
    </citation>
    <scope>NUCLEOTIDE SEQUENCE [LARGE SCALE GENOMIC DNA]</scope>
    <source>
        <strain evidence="3">white501</strain>
    </source>
</reference>
<feature type="compositionally biased region" description="Basic residues" evidence="1">
    <location>
        <begin position="469"/>
        <end position="485"/>
    </location>
</feature>
<dbReference type="HOGENOM" id="CLU_037465_0_0_1"/>
<dbReference type="EMBL" id="CH982432">
    <property type="protein sequence ID" value="EDX15248.1"/>
    <property type="molecule type" value="Genomic_DNA"/>
</dbReference>
<evidence type="ECO:0000313" key="2">
    <source>
        <dbReference type="EMBL" id="EDX15248.1"/>
    </source>
</evidence>
<feature type="region of interest" description="Disordered" evidence="1">
    <location>
        <begin position="400"/>
        <end position="505"/>
    </location>
</feature>
<dbReference type="Proteomes" id="UP000000304">
    <property type="component" value="Unassembled WGS sequence"/>
</dbReference>
<keyword evidence="3" id="KW-1185">Reference proteome</keyword>